<protein>
    <submittedName>
        <fullName evidence="3">Mechanosensitive ion channel</fullName>
    </submittedName>
</protein>
<feature type="transmembrane region" description="Helical" evidence="1">
    <location>
        <begin position="58"/>
        <end position="77"/>
    </location>
</feature>
<proteinExistence type="predicted"/>
<feature type="domain" description="Mechanosensitive ion channel MscS" evidence="2">
    <location>
        <begin position="185"/>
        <end position="251"/>
    </location>
</feature>
<gene>
    <name evidence="3" type="ORF">JL102_00910</name>
</gene>
<keyword evidence="1" id="KW-1133">Transmembrane helix</keyword>
<organism evidence="3 4">
    <name type="scientific">Fulvivirga sediminis</name>
    <dbReference type="NCBI Taxonomy" id="2803949"/>
    <lineage>
        <taxon>Bacteria</taxon>
        <taxon>Pseudomonadati</taxon>
        <taxon>Bacteroidota</taxon>
        <taxon>Cytophagia</taxon>
        <taxon>Cytophagales</taxon>
        <taxon>Fulvivirgaceae</taxon>
        <taxon>Fulvivirga</taxon>
    </lineage>
</organism>
<dbReference type="PANTHER" id="PTHR30566:SF25">
    <property type="entry name" value="INNER MEMBRANE PROTEIN"/>
    <property type="match status" value="1"/>
</dbReference>
<dbReference type="EMBL" id="JAESIY010000001">
    <property type="protein sequence ID" value="MBL3654671.1"/>
    <property type="molecule type" value="Genomic_DNA"/>
</dbReference>
<dbReference type="InterPro" id="IPR010920">
    <property type="entry name" value="LSM_dom_sf"/>
</dbReference>
<feature type="transmembrane region" description="Helical" evidence="1">
    <location>
        <begin position="89"/>
        <end position="115"/>
    </location>
</feature>
<comment type="caution">
    <text evidence="3">The sequence shown here is derived from an EMBL/GenBank/DDBJ whole genome shotgun (WGS) entry which is preliminary data.</text>
</comment>
<evidence type="ECO:0000313" key="4">
    <source>
        <dbReference type="Proteomes" id="UP000659388"/>
    </source>
</evidence>
<keyword evidence="1" id="KW-0472">Membrane</keyword>
<keyword evidence="4" id="KW-1185">Reference proteome</keyword>
<accession>A0A937JZ02</accession>
<feature type="transmembrane region" description="Helical" evidence="1">
    <location>
        <begin position="12"/>
        <end position="37"/>
    </location>
</feature>
<dbReference type="SUPFAM" id="SSF50182">
    <property type="entry name" value="Sm-like ribonucleoproteins"/>
    <property type="match status" value="1"/>
</dbReference>
<feature type="transmembrane region" description="Helical" evidence="1">
    <location>
        <begin position="163"/>
        <end position="182"/>
    </location>
</feature>
<dbReference type="AlphaFoldDB" id="A0A937JZ02"/>
<dbReference type="Pfam" id="PF00924">
    <property type="entry name" value="MS_channel_2nd"/>
    <property type="match status" value="1"/>
</dbReference>
<dbReference type="RefSeq" id="WP_202241701.1">
    <property type="nucleotide sequence ID" value="NZ_JAESIY010000001.1"/>
</dbReference>
<dbReference type="GO" id="GO:0016020">
    <property type="term" value="C:membrane"/>
    <property type="evidence" value="ECO:0007669"/>
    <property type="project" value="InterPro"/>
</dbReference>
<sequence length="364" mass="41728">MDIETLMLEHPTISAIGIFILAFLFTLVGRFILFKIFKHYARTDDLILFDSLEKRLRGSVFLFFPCIVLHFAIGYLSLDPEYVIIAKKILEVIIIISIAIILIRLIGVIEDVLFAKYDMSQADNLKARKARTQIIYVKKMAMVVVAVIAVAIILLSFDSVRKYGATILTGAGVAGIIIGFALQKTLANLFAGIQIAFTQPIKIDDAVVLENEWGWIEEINLTYVVVRIWDMRRLVLPITYFTETPFQNWTRTTAQILGTVFLYVDYTLPLDPLRQHFEKVLSETDLWDKDAKAFQITDTSERTMTVRLLMTAKNSPTAFDLRCHVREHMIDFIQKNYPQCLPQTRAVLAGDNIEDVKREKRFDH</sequence>
<dbReference type="GO" id="GO:0008381">
    <property type="term" value="F:mechanosensitive monoatomic ion channel activity"/>
    <property type="evidence" value="ECO:0007669"/>
    <property type="project" value="UniProtKB-ARBA"/>
</dbReference>
<evidence type="ECO:0000259" key="2">
    <source>
        <dbReference type="Pfam" id="PF00924"/>
    </source>
</evidence>
<reference evidence="3" key="1">
    <citation type="submission" date="2021-01" db="EMBL/GenBank/DDBJ databases">
        <title>Fulvivirga kasyanovii gen. nov., sp nov., a novel member of the phylum Bacteroidetes isolated from seawater in a mussel farm.</title>
        <authorList>
            <person name="Zhao L.-H."/>
            <person name="Wang Z.-J."/>
        </authorList>
    </citation>
    <scope>NUCLEOTIDE SEQUENCE</scope>
    <source>
        <strain evidence="3">2943</strain>
    </source>
</reference>
<dbReference type="InterPro" id="IPR006685">
    <property type="entry name" value="MscS_channel_2nd"/>
</dbReference>
<feature type="transmembrane region" description="Helical" evidence="1">
    <location>
        <begin position="136"/>
        <end position="157"/>
    </location>
</feature>
<dbReference type="Gene3D" id="1.10.287.1260">
    <property type="match status" value="1"/>
</dbReference>
<evidence type="ECO:0000256" key="1">
    <source>
        <dbReference type="SAM" id="Phobius"/>
    </source>
</evidence>
<dbReference type="PANTHER" id="PTHR30566">
    <property type="entry name" value="YNAI-RELATED MECHANOSENSITIVE ION CHANNEL"/>
    <property type="match status" value="1"/>
</dbReference>
<dbReference type="Proteomes" id="UP000659388">
    <property type="component" value="Unassembled WGS sequence"/>
</dbReference>
<keyword evidence="1" id="KW-0812">Transmembrane</keyword>
<name>A0A937JZ02_9BACT</name>
<evidence type="ECO:0000313" key="3">
    <source>
        <dbReference type="EMBL" id="MBL3654671.1"/>
    </source>
</evidence>